<evidence type="ECO:0000313" key="2">
    <source>
        <dbReference type="Proteomes" id="UP001139031"/>
    </source>
</evidence>
<protein>
    <recommendedName>
        <fullName evidence="3">Secreted protein</fullName>
    </recommendedName>
</protein>
<evidence type="ECO:0000313" key="1">
    <source>
        <dbReference type="EMBL" id="MBZ5711090.1"/>
    </source>
</evidence>
<sequence>MSPPVGSAVVPPSVVVPLLVGASPLASELDELGESAVSASAVELDVGEQPPTSAAQISEDRRLIFLIMFSG</sequence>
<keyword evidence="2" id="KW-1185">Reference proteome</keyword>
<comment type="caution">
    <text evidence="1">The sequence shown here is derived from an EMBL/GenBank/DDBJ whole genome shotgun (WGS) entry which is preliminary data.</text>
</comment>
<dbReference type="EMBL" id="JAIRAU010000023">
    <property type="protein sequence ID" value="MBZ5711090.1"/>
    <property type="molecule type" value="Genomic_DNA"/>
</dbReference>
<organism evidence="1 2">
    <name type="scientific">Nannocystis pusilla</name>
    <dbReference type="NCBI Taxonomy" id="889268"/>
    <lineage>
        <taxon>Bacteria</taxon>
        <taxon>Pseudomonadati</taxon>
        <taxon>Myxococcota</taxon>
        <taxon>Polyangia</taxon>
        <taxon>Nannocystales</taxon>
        <taxon>Nannocystaceae</taxon>
        <taxon>Nannocystis</taxon>
    </lineage>
</organism>
<gene>
    <name evidence="1" type="ORF">K7C98_17735</name>
</gene>
<evidence type="ECO:0008006" key="3">
    <source>
        <dbReference type="Google" id="ProtNLM"/>
    </source>
</evidence>
<proteinExistence type="predicted"/>
<dbReference type="RefSeq" id="WP_224192859.1">
    <property type="nucleotide sequence ID" value="NZ_JAIRAU010000023.1"/>
</dbReference>
<reference evidence="1" key="1">
    <citation type="submission" date="2021-08" db="EMBL/GenBank/DDBJ databases">
        <authorList>
            <person name="Stevens D.C."/>
        </authorList>
    </citation>
    <scope>NUCLEOTIDE SEQUENCE</scope>
    <source>
        <strain evidence="1">DSM 53165</strain>
    </source>
</reference>
<name>A0ABS7TS84_9BACT</name>
<dbReference type="Proteomes" id="UP001139031">
    <property type="component" value="Unassembled WGS sequence"/>
</dbReference>
<accession>A0ABS7TS84</accession>